<dbReference type="CDD" id="cd09601">
    <property type="entry name" value="M1_APN-Q_like"/>
    <property type="match status" value="1"/>
</dbReference>
<dbReference type="Pfam" id="PF01433">
    <property type="entry name" value="Peptidase_M1"/>
    <property type="match status" value="1"/>
</dbReference>
<dbReference type="InterPro" id="IPR014782">
    <property type="entry name" value="Peptidase_M1_dom"/>
</dbReference>
<dbReference type="SUPFAM" id="SSF55486">
    <property type="entry name" value="Metalloproteases ('zincins'), catalytic domain"/>
    <property type="match status" value="1"/>
</dbReference>
<dbReference type="InterPro" id="IPR042097">
    <property type="entry name" value="Aminopeptidase_N-like_N_sf"/>
</dbReference>
<dbReference type="PANTHER" id="PTHR11533:SF174">
    <property type="entry name" value="PUROMYCIN-SENSITIVE AMINOPEPTIDASE-RELATED"/>
    <property type="match status" value="1"/>
</dbReference>
<evidence type="ECO:0000259" key="14">
    <source>
        <dbReference type="Pfam" id="PF11838"/>
    </source>
</evidence>
<reference evidence="17" key="1">
    <citation type="submission" date="2019-03" db="EMBL/GenBank/DDBJ databases">
        <title>Aquabacterium pictum sp.nov., the first bacteriochlorophyll a-containing freshwater bacterium in the genus Aquabacterium of the class Betaproteobacteria.</title>
        <authorList>
            <person name="Hirose S."/>
            <person name="Tank M."/>
            <person name="Hara E."/>
            <person name="Tamaki H."/>
            <person name="Takaichi S."/>
            <person name="Haruta S."/>
            <person name="Hanada S."/>
        </authorList>
    </citation>
    <scope>NUCLEOTIDE SEQUENCE [LARGE SCALE GENOMIC DNA]</scope>
    <source>
        <strain evidence="17">W35</strain>
    </source>
</reference>
<evidence type="ECO:0000256" key="7">
    <source>
        <dbReference type="ARBA" id="ARBA00022833"/>
    </source>
</evidence>
<dbReference type="EMBL" id="BJCL01000002">
    <property type="protein sequence ID" value="GCL61884.1"/>
    <property type="molecule type" value="Genomic_DNA"/>
</dbReference>
<keyword evidence="6 12" id="KW-0378">Hydrolase</keyword>
<dbReference type="GO" id="GO:0042277">
    <property type="term" value="F:peptide binding"/>
    <property type="evidence" value="ECO:0007669"/>
    <property type="project" value="TreeGrafter"/>
</dbReference>
<feature type="domain" description="ERAP1-like C-terminal" evidence="14">
    <location>
        <begin position="565"/>
        <end position="880"/>
    </location>
</feature>
<evidence type="ECO:0000256" key="8">
    <source>
        <dbReference type="ARBA" id="ARBA00023049"/>
    </source>
</evidence>
<evidence type="ECO:0000256" key="4">
    <source>
        <dbReference type="ARBA" id="ARBA00022670"/>
    </source>
</evidence>
<evidence type="ECO:0000256" key="6">
    <source>
        <dbReference type="ARBA" id="ARBA00022801"/>
    </source>
</evidence>
<evidence type="ECO:0000256" key="2">
    <source>
        <dbReference type="ARBA" id="ARBA00010136"/>
    </source>
</evidence>
<dbReference type="RefSeq" id="WP_137731649.1">
    <property type="nucleotide sequence ID" value="NZ_BJCL01000002.1"/>
</dbReference>
<evidence type="ECO:0000256" key="11">
    <source>
        <dbReference type="PIRSR" id="PIRSR634016-4"/>
    </source>
</evidence>
<dbReference type="PANTHER" id="PTHR11533">
    <property type="entry name" value="PROTEASE M1 ZINC METALLOPROTEASE"/>
    <property type="match status" value="1"/>
</dbReference>
<feature type="binding site" evidence="10">
    <location>
        <position position="350"/>
    </location>
    <ligand>
        <name>Zn(2+)</name>
        <dbReference type="ChEBI" id="CHEBI:29105"/>
        <note>catalytic</note>
    </ligand>
</feature>
<dbReference type="Pfam" id="PF11838">
    <property type="entry name" value="ERAP1_C"/>
    <property type="match status" value="1"/>
</dbReference>
<protein>
    <recommendedName>
        <fullName evidence="12">Aminopeptidase</fullName>
        <ecNumber evidence="12">3.4.11.-</ecNumber>
    </recommendedName>
</protein>
<feature type="binding site" evidence="10">
    <location>
        <position position="346"/>
    </location>
    <ligand>
        <name>Zn(2+)</name>
        <dbReference type="ChEBI" id="CHEBI:29105"/>
        <note>catalytic</note>
    </ligand>
</feature>
<evidence type="ECO:0000313" key="17">
    <source>
        <dbReference type="Proteomes" id="UP000301751"/>
    </source>
</evidence>
<evidence type="ECO:0000256" key="1">
    <source>
        <dbReference type="ARBA" id="ARBA00000098"/>
    </source>
</evidence>
<evidence type="ECO:0000256" key="5">
    <source>
        <dbReference type="ARBA" id="ARBA00022723"/>
    </source>
</evidence>
<accession>A0A480AJS1</accession>
<dbReference type="InterPro" id="IPR050344">
    <property type="entry name" value="Peptidase_M1_aminopeptidases"/>
</dbReference>
<dbReference type="FunFam" id="1.10.390.10:FF:000013">
    <property type="entry name" value="Aminopeptidase N"/>
    <property type="match status" value="1"/>
</dbReference>
<dbReference type="GO" id="GO:0070006">
    <property type="term" value="F:metalloaminopeptidase activity"/>
    <property type="evidence" value="ECO:0007669"/>
    <property type="project" value="TreeGrafter"/>
</dbReference>
<keyword evidence="3 12" id="KW-0031">Aminopeptidase</keyword>
<keyword evidence="5 10" id="KW-0479">Metal-binding</keyword>
<feature type="active site" description="Proton acceptor" evidence="9">
    <location>
        <position position="347"/>
    </location>
</feature>
<dbReference type="GO" id="GO:0008270">
    <property type="term" value="F:zinc ion binding"/>
    <property type="evidence" value="ECO:0007669"/>
    <property type="project" value="UniProtKB-UniRule"/>
</dbReference>
<evidence type="ECO:0000313" key="16">
    <source>
        <dbReference type="EMBL" id="GCL61884.1"/>
    </source>
</evidence>
<comment type="similarity">
    <text evidence="2 12">Belongs to the peptidase M1 family.</text>
</comment>
<dbReference type="Pfam" id="PF17900">
    <property type="entry name" value="Peptidase_M1_N"/>
    <property type="match status" value="1"/>
</dbReference>
<organism evidence="16 17">
    <name type="scientific">Pseudaquabacterium pictum</name>
    <dbReference type="NCBI Taxonomy" id="2315236"/>
    <lineage>
        <taxon>Bacteria</taxon>
        <taxon>Pseudomonadati</taxon>
        <taxon>Pseudomonadota</taxon>
        <taxon>Betaproteobacteria</taxon>
        <taxon>Burkholderiales</taxon>
        <taxon>Sphaerotilaceae</taxon>
        <taxon>Pseudaquabacterium</taxon>
    </lineage>
</organism>
<feature type="site" description="Transition state stabilizer" evidence="11">
    <location>
        <position position="431"/>
    </location>
</feature>
<dbReference type="InterPro" id="IPR045357">
    <property type="entry name" value="Aminopeptidase_N-like_N"/>
</dbReference>
<keyword evidence="8 12" id="KW-0482">Metalloprotease</keyword>
<dbReference type="InterPro" id="IPR027268">
    <property type="entry name" value="Peptidase_M4/M1_CTD_sf"/>
</dbReference>
<sequence length="895" mass="96135">MPLFATPAPKPARALHRLCLLWLAGLLGVSALPPTWGARPAPAATVPMRLPTSVVPQDYQLHLQVDPDQPRHQGEVAIRLQLQQPVPARGAIRLHARGLQLREVWLETGARRWRGKATPVDAERVDLHFGQPLPAGPALLTIAFSGTVAEHDVFGLFRQQEAGHWAVFTQFQADGARRAFPLFDEPGWKVPWTLSLTVPQALVAVANMPVASEEAARPGHKRVTFQPTPPMPSYLLAFGVGRFDVRDAGTAGRDAGVPMRFIVPTGRAADADLAAGITSRILAALEAWFDMPHPYAKLDSLALPLTTTFGAMEHAGLVTYASTLLLASPAERTPQFEREYVSVAAHELAHQWFGNLVTLAWWDDLWLNESFASWLGDKITDQVQPAWGWHTSVQRARAAAMRADRLATARRIEQPVLQDEDMGNLWDAITYEKGQTVLAMFEAWLGPEAFQTGVRRYIGRHAWGSATSADFFNALGEADPALPAAVRSFTRQGGIPRLAVTLLCSDGPPRLQLAQSRLLPLGSPSLSAQRWQLPLQVRTPAGSTRLLMTEAEATLPLPDADCPAWVQANAGGAGYWRAAYAGDGLARLAAAPGLSVGEWLALLDDATGLHASGDVDSRQALALVRAAAVHPSGEVVQAAMALLRHLEPLAAPGEQAALAAVWQAAFGARARALGWQHLPTDSDDDRLLRAALLPAVAVRGDDAGLRQQALQLARAWQADRASLPADLRVPVLTAAAHATGPGGGPVLFQQLLGVLQSSTVRTERGDLLTALGQFRQPGLPAQARAVLLQPQIDLRDSLWPLLRAQAADPAQRGEVLAFVLREQAGLAARLGGEELPRLPGLFNGACSSDEARRIEAGFAPAMARVPGGRGALARTLEAVRLCTAWRARQASGLSD</sequence>
<dbReference type="AlphaFoldDB" id="A0A480AJS1"/>
<evidence type="ECO:0000256" key="3">
    <source>
        <dbReference type="ARBA" id="ARBA00022438"/>
    </source>
</evidence>
<dbReference type="InterPro" id="IPR034016">
    <property type="entry name" value="M1_APN-typ"/>
</dbReference>
<keyword evidence="4 12" id="KW-0645">Protease</keyword>
<gene>
    <name evidence="16" type="primary">pepN_1</name>
    <name evidence="16" type="ORF">AQPW35_09650</name>
</gene>
<dbReference type="EC" id="3.4.11.-" evidence="12"/>
<evidence type="ECO:0000256" key="9">
    <source>
        <dbReference type="PIRSR" id="PIRSR634016-1"/>
    </source>
</evidence>
<feature type="domain" description="Peptidase M1 membrane alanine aminopeptidase" evidence="13">
    <location>
        <begin position="275"/>
        <end position="479"/>
    </location>
</feature>
<dbReference type="SUPFAM" id="SSF63737">
    <property type="entry name" value="Leukotriene A4 hydrolase N-terminal domain"/>
    <property type="match status" value="1"/>
</dbReference>
<dbReference type="Gene3D" id="1.25.50.20">
    <property type="match status" value="1"/>
</dbReference>
<dbReference type="InterPro" id="IPR001930">
    <property type="entry name" value="Peptidase_M1"/>
</dbReference>
<dbReference type="GO" id="GO:0005615">
    <property type="term" value="C:extracellular space"/>
    <property type="evidence" value="ECO:0007669"/>
    <property type="project" value="TreeGrafter"/>
</dbReference>
<evidence type="ECO:0000256" key="12">
    <source>
        <dbReference type="RuleBase" id="RU364040"/>
    </source>
</evidence>
<proteinExistence type="inferred from homology"/>
<dbReference type="OrthoDB" id="100605at2"/>
<name>A0A480AJS1_9BURK</name>
<dbReference type="Gene3D" id="2.60.40.1730">
    <property type="entry name" value="tricorn interacting facor f3 domain"/>
    <property type="match status" value="1"/>
</dbReference>
<keyword evidence="7 10" id="KW-0862">Zinc</keyword>
<dbReference type="InterPro" id="IPR024571">
    <property type="entry name" value="ERAP1-like_C_dom"/>
</dbReference>
<comment type="caution">
    <text evidence="16">The sequence shown here is derived from an EMBL/GenBank/DDBJ whole genome shotgun (WGS) entry which is preliminary data.</text>
</comment>
<evidence type="ECO:0000259" key="15">
    <source>
        <dbReference type="Pfam" id="PF17900"/>
    </source>
</evidence>
<dbReference type="GO" id="GO:0016020">
    <property type="term" value="C:membrane"/>
    <property type="evidence" value="ECO:0007669"/>
    <property type="project" value="TreeGrafter"/>
</dbReference>
<dbReference type="Gene3D" id="1.10.390.10">
    <property type="entry name" value="Neutral Protease Domain 2"/>
    <property type="match status" value="1"/>
</dbReference>
<dbReference type="GO" id="GO:0043171">
    <property type="term" value="P:peptide catabolic process"/>
    <property type="evidence" value="ECO:0007669"/>
    <property type="project" value="TreeGrafter"/>
</dbReference>
<dbReference type="PRINTS" id="PR00756">
    <property type="entry name" value="ALADIPTASE"/>
</dbReference>
<dbReference type="GO" id="GO:0006508">
    <property type="term" value="P:proteolysis"/>
    <property type="evidence" value="ECO:0007669"/>
    <property type="project" value="UniProtKB-KW"/>
</dbReference>
<feature type="domain" description="Aminopeptidase N-like N-terminal" evidence="15">
    <location>
        <begin position="55"/>
        <end position="235"/>
    </location>
</feature>
<evidence type="ECO:0000259" key="13">
    <source>
        <dbReference type="Pfam" id="PF01433"/>
    </source>
</evidence>
<dbReference type="Proteomes" id="UP000301751">
    <property type="component" value="Unassembled WGS sequence"/>
</dbReference>
<comment type="catalytic activity">
    <reaction evidence="1">
        <text>Release of an N-terminal amino acid, Xaa-|-Yaa- from a peptide, amide or arylamide. Xaa is preferably Ala, but may be most amino acids including Pro (slow action). When a terminal hydrophobic residue is followed by a prolyl residue, the two may be released as an intact Xaa-Pro dipeptide.</text>
        <dbReference type="EC" id="3.4.11.2"/>
    </reaction>
</comment>
<dbReference type="GO" id="GO:0005737">
    <property type="term" value="C:cytoplasm"/>
    <property type="evidence" value="ECO:0007669"/>
    <property type="project" value="TreeGrafter"/>
</dbReference>
<dbReference type="GO" id="GO:0016285">
    <property type="term" value="F:alanyl aminopeptidase activity"/>
    <property type="evidence" value="ECO:0007669"/>
    <property type="project" value="UniProtKB-EC"/>
</dbReference>
<comment type="cofactor">
    <cofactor evidence="10 12">
        <name>Zn(2+)</name>
        <dbReference type="ChEBI" id="CHEBI:29105"/>
    </cofactor>
    <text evidence="10 12">Binds 1 zinc ion per subunit.</text>
</comment>
<evidence type="ECO:0000256" key="10">
    <source>
        <dbReference type="PIRSR" id="PIRSR634016-3"/>
    </source>
</evidence>
<keyword evidence="17" id="KW-1185">Reference proteome</keyword>
<feature type="binding site" evidence="10">
    <location>
        <position position="369"/>
    </location>
    <ligand>
        <name>Zn(2+)</name>
        <dbReference type="ChEBI" id="CHEBI:29105"/>
        <note>catalytic</note>
    </ligand>
</feature>